<reference evidence="2" key="1">
    <citation type="journal article" date="2019" name="Int. J. Syst. Evol. Microbiol.">
        <title>The Global Catalogue of Microorganisms (GCM) 10K type strain sequencing project: providing services to taxonomists for standard genome sequencing and annotation.</title>
        <authorList>
            <consortium name="The Broad Institute Genomics Platform"/>
            <consortium name="The Broad Institute Genome Sequencing Center for Infectious Disease"/>
            <person name="Wu L."/>
            <person name="Ma J."/>
        </authorList>
    </citation>
    <scope>NUCLEOTIDE SEQUENCE [LARGE SCALE GENOMIC DNA]</scope>
    <source>
        <strain evidence="2">JCM 31486</strain>
    </source>
</reference>
<dbReference type="EMBL" id="JBHTIS010004158">
    <property type="protein sequence ID" value="MFD1052135.1"/>
    <property type="molecule type" value="Genomic_DNA"/>
</dbReference>
<dbReference type="Proteomes" id="UP001597045">
    <property type="component" value="Unassembled WGS sequence"/>
</dbReference>
<organism evidence="1 2">
    <name type="scientific">Kibdelosporangium lantanae</name>
    <dbReference type="NCBI Taxonomy" id="1497396"/>
    <lineage>
        <taxon>Bacteria</taxon>
        <taxon>Bacillati</taxon>
        <taxon>Actinomycetota</taxon>
        <taxon>Actinomycetes</taxon>
        <taxon>Pseudonocardiales</taxon>
        <taxon>Pseudonocardiaceae</taxon>
        <taxon>Kibdelosporangium</taxon>
    </lineage>
</organism>
<evidence type="ECO:0000313" key="2">
    <source>
        <dbReference type="Proteomes" id="UP001597045"/>
    </source>
</evidence>
<name>A0ABW3MSD2_9PSEU</name>
<evidence type="ECO:0000313" key="1">
    <source>
        <dbReference type="EMBL" id="MFD1052135.1"/>
    </source>
</evidence>
<comment type="caution">
    <text evidence="1">The sequence shown here is derived from an EMBL/GenBank/DDBJ whole genome shotgun (WGS) entry which is preliminary data.</text>
</comment>
<gene>
    <name evidence="1" type="ORF">ACFQ1S_44460</name>
</gene>
<sequence>MLPIWARSQRWHTDAARSTGFQGSPDGDRFVAAVTGNPVLEPLYRYHLPYYEKLHARRLRWPADDGQ</sequence>
<feature type="non-terminal residue" evidence="1">
    <location>
        <position position="1"/>
    </location>
</feature>
<accession>A0ABW3MSD2</accession>
<protein>
    <submittedName>
        <fullName evidence="1">Uncharacterized protein</fullName>
    </submittedName>
</protein>
<proteinExistence type="predicted"/>
<keyword evidence="2" id="KW-1185">Reference proteome</keyword>